<proteinExistence type="predicted"/>
<keyword evidence="3" id="KW-1185">Reference proteome</keyword>
<gene>
    <name evidence="2" type="ORF">METEAL_15630</name>
</gene>
<evidence type="ECO:0000313" key="3">
    <source>
        <dbReference type="Proteomes" id="UP001238179"/>
    </source>
</evidence>
<dbReference type="KEGG" id="msil:METEAL_15630"/>
<organism evidence="2 3">
    <name type="scientific">Mesoterricola silvestris</name>
    <dbReference type="NCBI Taxonomy" id="2927979"/>
    <lineage>
        <taxon>Bacteria</taxon>
        <taxon>Pseudomonadati</taxon>
        <taxon>Acidobacteriota</taxon>
        <taxon>Holophagae</taxon>
        <taxon>Holophagales</taxon>
        <taxon>Holophagaceae</taxon>
        <taxon>Mesoterricola</taxon>
    </lineage>
</organism>
<reference evidence="3" key="1">
    <citation type="journal article" date="2023" name="Int. J. Syst. Evol. Microbiol.">
        <title>Mesoterricola silvestris gen. nov., sp. nov., Mesoterricola sediminis sp. nov., Geothrix oryzae sp. nov., Geothrix edaphica sp. nov., Geothrix rubra sp. nov., and Geothrix limicola sp. nov., six novel members of Acidobacteriota isolated from soils.</title>
        <authorList>
            <person name="Itoh H."/>
            <person name="Sugisawa Y."/>
            <person name="Mise K."/>
            <person name="Xu Z."/>
            <person name="Kuniyasu M."/>
            <person name="Ushijima N."/>
            <person name="Kawano K."/>
            <person name="Kobayashi E."/>
            <person name="Shiratori Y."/>
            <person name="Masuda Y."/>
            <person name="Senoo K."/>
        </authorList>
    </citation>
    <scope>NUCLEOTIDE SEQUENCE [LARGE SCALE GENOMIC DNA]</scope>
    <source>
        <strain evidence="3">W79</strain>
    </source>
</reference>
<dbReference type="Proteomes" id="UP001238179">
    <property type="component" value="Chromosome"/>
</dbReference>
<evidence type="ECO:0000259" key="1">
    <source>
        <dbReference type="Pfam" id="PF19905"/>
    </source>
</evidence>
<dbReference type="InterPro" id="IPR045958">
    <property type="entry name" value="DUF6378"/>
</dbReference>
<dbReference type="AlphaFoldDB" id="A0AA48GM63"/>
<name>A0AA48GM63_9BACT</name>
<protein>
    <recommendedName>
        <fullName evidence="1">DUF6378 domain-containing protein</fullName>
    </recommendedName>
</protein>
<dbReference type="RefSeq" id="WP_316415291.1">
    <property type="nucleotide sequence ID" value="NZ_AP027080.1"/>
</dbReference>
<feature type="domain" description="DUF6378" evidence="1">
    <location>
        <begin position="7"/>
        <end position="87"/>
    </location>
</feature>
<dbReference type="Pfam" id="PF19905">
    <property type="entry name" value="DUF6378"/>
    <property type="match status" value="1"/>
</dbReference>
<sequence>MSNPQSILMEAESLVNGDRQAAYGTPLDNWSRIRDLARATGRPGLSQVTCEDLAILMVLVKLARETASPKRDNAVDGAAYFHILDQVRGQ</sequence>
<evidence type="ECO:0000313" key="2">
    <source>
        <dbReference type="EMBL" id="BDU72389.1"/>
    </source>
</evidence>
<accession>A0AA48GM63</accession>
<dbReference type="EMBL" id="AP027080">
    <property type="protein sequence ID" value="BDU72389.1"/>
    <property type="molecule type" value="Genomic_DNA"/>
</dbReference>